<protein>
    <submittedName>
        <fullName evidence="3">DUF4124 domain-containing protein</fullName>
    </submittedName>
</protein>
<dbReference type="RefSeq" id="WP_101345600.1">
    <property type="nucleotide sequence ID" value="NZ_PJAI02000012.1"/>
</dbReference>
<reference evidence="3 4" key="1">
    <citation type="submission" date="2019-08" db="EMBL/GenBank/DDBJ databases">
        <title>Microbe sample from Colwellia echini.</title>
        <authorList>
            <person name="Christiansen L."/>
            <person name="Pathiraja D."/>
            <person name="Schultz-Johansen M."/>
            <person name="Choi I.-G."/>
            <person name="Stougaard P."/>
        </authorList>
    </citation>
    <scope>NUCLEOTIDE SEQUENCE [LARGE SCALE GENOMIC DNA]</scope>
    <source>
        <strain evidence="3 4">A3</strain>
    </source>
</reference>
<evidence type="ECO:0000313" key="3">
    <source>
        <dbReference type="EMBL" id="TYK65303.1"/>
    </source>
</evidence>
<keyword evidence="4" id="KW-1185">Reference proteome</keyword>
<proteinExistence type="predicted"/>
<feature type="signal peptide" evidence="1">
    <location>
        <begin position="1"/>
        <end position="20"/>
    </location>
</feature>
<evidence type="ECO:0000256" key="1">
    <source>
        <dbReference type="SAM" id="SignalP"/>
    </source>
</evidence>
<dbReference type="InterPro" id="IPR025392">
    <property type="entry name" value="DUF4124"/>
</dbReference>
<keyword evidence="1" id="KW-0732">Signal</keyword>
<accession>A0ABY3MVR8</accession>
<feature type="domain" description="DUF4124" evidence="2">
    <location>
        <begin position="18"/>
        <end position="63"/>
    </location>
</feature>
<evidence type="ECO:0000313" key="4">
    <source>
        <dbReference type="Proteomes" id="UP000815846"/>
    </source>
</evidence>
<comment type="caution">
    <text evidence="3">The sequence shown here is derived from an EMBL/GenBank/DDBJ whole genome shotgun (WGS) entry which is preliminary data.</text>
</comment>
<name>A0ABY3MVR8_9GAMM</name>
<dbReference type="EMBL" id="PJAI02000012">
    <property type="protein sequence ID" value="TYK65303.1"/>
    <property type="molecule type" value="Genomic_DNA"/>
</dbReference>
<evidence type="ECO:0000259" key="2">
    <source>
        <dbReference type="Pfam" id="PF13511"/>
    </source>
</evidence>
<dbReference type="Proteomes" id="UP000815846">
    <property type="component" value="Unassembled WGS sequence"/>
</dbReference>
<dbReference type="Pfam" id="PF13511">
    <property type="entry name" value="DUF4124"/>
    <property type="match status" value="1"/>
</dbReference>
<feature type="chain" id="PRO_5045228040" evidence="1">
    <location>
        <begin position="21"/>
        <end position="175"/>
    </location>
</feature>
<sequence length="175" mass="19548">MLKLLLLTLFIFTLAAPAFANASKTTKIYVWHNEQGTLVFSDSPRAGAEEVEVEPDNVIQSQTALKTEILDITPQKTVEKYDIVINTPKNNATIRDNTGSVYIEGGIKPRFKKGLKVLLELDGQPYNPPQVHSMFSLRDINRGEHKIKMLLLDDKGKVIASSSSVTFYMHRASSQ</sequence>
<gene>
    <name evidence="3" type="ORF">CWS31_011635</name>
</gene>
<organism evidence="3 4">
    <name type="scientific">Colwellia echini</name>
    <dbReference type="NCBI Taxonomy" id="1982103"/>
    <lineage>
        <taxon>Bacteria</taxon>
        <taxon>Pseudomonadati</taxon>
        <taxon>Pseudomonadota</taxon>
        <taxon>Gammaproteobacteria</taxon>
        <taxon>Alteromonadales</taxon>
        <taxon>Colwelliaceae</taxon>
        <taxon>Colwellia</taxon>
    </lineage>
</organism>